<reference evidence="2" key="1">
    <citation type="journal article" date="2013" name="Genome">
        <title>Draft Genome Sequence of a Thermophilic Member of the Bacillaceae, Anoxybacillus flavithermus Strain Kn10, Isolated from the Kan-nawa Hot Spring in Japan.</title>
        <authorList>
            <person name="Matsutani M."/>
            <person name="Shirakihara Y."/>
            <person name="Imada K."/>
            <person name="Yakushi T."/>
            <person name="Matsushita K."/>
        </authorList>
    </citation>
    <scope>NUCLEOTIDE SEQUENCE [LARGE SCALE GENOMIC DNA]</scope>
    <source>
        <strain evidence="2">NBRC 109594</strain>
    </source>
</reference>
<comment type="caution">
    <text evidence="1">The sequence shown here is derived from an EMBL/GenBank/DDBJ whole genome shotgun (WGS) entry which is preliminary data.</text>
</comment>
<gene>
    <name evidence="1" type="ORF">KN10_2782</name>
</gene>
<protein>
    <submittedName>
        <fullName evidence="1">Uncharacterized protein</fullName>
    </submittedName>
</protein>
<evidence type="ECO:0000313" key="1">
    <source>
        <dbReference type="EMBL" id="GAC92346.1"/>
    </source>
</evidence>
<name>R4FFV9_9BACL</name>
<organism evidence="1 2">
    <name type="scientific">Anoxybacillus flavithermus NBRC 109594</name>
    <dbReference type="NCBI Taxonomy" id="1315967"/>
    <lineage>
        <taxon>Bacteria</taxon>
        <taxon>Bacillati</taxon>
        <taxon>Bacillota</taxon>
        <taxon>Bacilli</taxon>
        <taxon>Bacillales</taxon>
        <taxon>Anoxybacillaceae</taxon>
        <taxon>Anoxybacillus</taxon>
    </lineage>
</organism>
<evidence type="ECO:0000313" key="2">
    <source>
        <dbReference type="Proteomes" id="UP000013057"/>
    </source>
</evidence>
<sequence length="152" mass="17731">MGTSEKRIIFIAAMQMTLLKRLTSGGRTMQIGYFNGAMYVKPNDEEIKHEPVQLAGTQLFPGEFVKQLGEKKRSRFVMQDGFLLRYEGKINNILLFSVNQSKYDYYYALFYIDEKTLICCNGSGCWDVRVSQIEKVYPQFMETYEQLSLELR</sequence>
<proteinExistence type="predicted"/>
<dbReference type="AlphaFoldDB" id="R4FFV9"/>
<accession>R4FFV9</accession>
<dbReference type="Proteomes" id="UP000013057">
    <property type="component" value="Unassembled WGS sequence"/>
</dbReference>
<dbReference type="EMBL" id="BARH01000035">
    <property type="protein sequence ID" value="GAC92346.1"/>
    <property type="molecule type" value="Genomic_DNA"/>
</dbReference>